<accession>A0A1G9ZKY4</accession>
<name>A0A1G9ZKY4_9BACI</name>
<protein>
    <submittedName>
        <fullName evidence="3">Glycosyltransferase involved in cell wall bisynthesis</fullName>
    </submittedName>
</protein>
<dbReference type="OrthoDB" id="9804196at2"/>
<dbReference type="GO" id="GO:0016757">
    <property type="term" value="F:glycosyltransferase activity"/>
    <property type="evidence" value="ECO:0007669"/>
    <property type="project" value="InterPro"/>
</dbReference>
<dbReference type="Proteomes" id="UP000198778">
    <property type="component" value="Unassembled WGS sequence"/>
</dbReference>
<dbReference type="PANTHER" id="PTHR45947">
    <property type="entry name" value="SULFOQUINOVOSYL TRANSFERASE SQD2"/>
    <property type="match status" value="1"/>
</dbReference>
<dbReference type="Pfam" id="PF00534">
    <property type="entry name" value="Glycos_transf_1"/>
    <property type="match status" value="1"/>
</dbReference>
<evidence type="ECO:0000313" key="3">
    <source>
        <dbReference type="EMBL" id="SDN21745.1"/>
    </source>
</evidence>
<dbReference type="RefSeq" id="WP_090839590.1">
    <property type="nucleotide sequence ID" value="NZ_FNIL01000001.1"/>
</dbReference>
<keyword evidence="4" id="KW-1185">Reference proteome</keyword>
<organism evidence="3 4">
    <name type="scientific">Alkalicoccus daliensis</name>
    <dbReference type="NCBI Taxonomy" id="745820"/>
    <lineage>
        <taxon>Bacteria</taxon>
        <taxon>Bacillati</taxon>
        <taxon>Bacillota</taxon>
        <taxon>Bacilli</taxon>
        <taxon>Bacillales</taxon>
        <taxon>Bacillaceae</taxon>
        <taxon>Alkalicoccus</taxon>
    </lineage>
</organism>
<dbReference type="STRING" id="745820.SAMN04488053_101142"/>
<dbReference type="SUPFAM" id="SSF53756">
    <property type="entry name" value="UDP-Glycosyltransferase/glycogen phosphorylase"/>
    <property type="match status" value="1"/>
</dbReference>
<feature type="domain" description="Glycosyl transferase family 1" evidence="1">
    <location>
        <begin position="180"/>
        <end position="299"/>
    </location>
</feature>
<evidence type="ECO:0000259" key="1">
    <source>
        <dbReference type="Pfam" id="PF00534"/>
    </source>
</evidence>
<keyword evidence="3" id="KW-0808">Transferase</keyword>
<dbReference type="EMBL" id="FNIL01000001">
    <property type="protein sequence ID" value="SDN21745.1"/>
    <property type="molecule type" value="Genomic_DNA"/>
</dbReference>
<sequence length="380" mass="43268">MTKPVRVLHAVVNMNRGGAETLIMNLYKNINRKEIQFDFLTSFEGAYDEEIRKLGGRIYRIPSIREGHTKYLNTLDSFFTAHPYKIVHAHMDKLSGNILERAKMAGVPVRIAHSHNTMSEGNTVMKLYKWNIGKKIKDSSTHQIACSKEAGQWLFPDNTSYLLLTNSINTGDFLFDRMQRRRIRTALGLTEKHTLFGTVGRLQPQKNQKYLIKRFAAVYQQNKKARLIIIGDGPLKEELQLLAENLRIDKAVIFTGIRKEIPAFLHAMDVFCFPSLHEGMPVSVIEAQAAGLYCILSDVITRDVDIGAGLCNYLALKETSSWENEMLRARSRGDARRSPKIDAGIKSFDAAESARVLENFYVGRERELRYGKINDIYSHV</sequence>
<reference evidence="4" key="1">
    <citation type="submission" date="2016-10" db="EMBL/GenBank/DDBJ databases">
        <authorList>
            <person name="Varghese N."/>
            <person name="Submissions S."/>
        </authorList>
    </citation>
    <scope>NUCLEOTIDE SEQUENCE [LARGE SCALE GENOMIC DNA]</scope>
    <source>
        <strain evidence="4">CGMCC 1.10369</strain>
    </source>
</reference>
<dbReference type="InterPro" id="IPR050194">
    <property type="entry name" value="Glycosyltransferase_grp1"/>
</dbReference>
<dbReference type="Pfam" id="PF13439">
    <property type="entry name" value="Glyco_transf_4"/>
    <property type="match status" value="1"/>
</dbReference>
<dbReference type="InterPro" id="IPR028098">
    <property type="entry name" value="Glyco_trans_4-like_N"/>
</dbReference>
<dbReference type="InterPro" id="IPR001296">
    <property type="entry name" value="Glyco_trans_1"/>
</dbReference>
<evidence type="ECO:0000313" key="4">
    <source>
        <dbReference type="Proteomes" id="UP000198778"/>
    </source>
</evidence>
<dbReference type="AlphaFoldDB" id="A0A1G9ZKY4"/>
<proteinExistence type="predicted"/>
<feature type="domain" description="Glycosyltransferase subfamily 4-like N-terminal" evidence="2">
    <location>
        <begin position="17"/>
        <end position="154"/>
    </location>
</feature>
<dbReference type="PANTHER" id="PTHR45947:SF3">
    <property type="entry name" value="SULFOQUINOVOSYL TRANSFERASE SQD2"/>
    <property type="match status" value="1"/>
</dbReference>
<evidence type="ECO:0000259" key="2">
    <source>
        <dbReference type="Pfam" id="PF13439"/>
    </source>
</evidence>
<dbReference type="Gene3D" id="3.40.50.2000">
    <property type="entry name" value="Glycogen Phosphorylase B"/>
    <property type="match status" value="2"/>
</dbReference>
<gene>
    <name evidence="3" type="ORF">SAMN04488053_101142</name>
</gene>